<evidence type="ECO:0000259" key="4">
    <source>
        <dbReference type="Pfam" id="PF10531"/>
    </source>
</evidence>
<dbReference type="InterPro" id="IPR049712">
    <property type="entry name" value="Poly_export"/>
</dbReference>
<keyword evidence="5" id="KW-0813">Transport</keyword>
<dbReference type="InterPro" id="IPR006311">
    <property type="entry name" value="TAT_signal"/>
</dbReference>
<keyword evidence="6" id="KW-1185">Reference proteome</keyword>
<evidence type="ECO:0000256" key="2">
    <source>
        <dbReference type="SAM" id="SignalP"/>
    </source>
</evidence>
<feature type="domain" description="Polysaccharide export protein N-terminal" evidence="3">
    <location>
        <begin position="33"/>
        <end position="106"/>
    </location>
</feature>
<organism evidence="5 6">
    <name type="scientific">Alsobacter soli</name>
    <dbReference type="NCBI Taxonomy" id="2109933"/>
    <lineage>
        <taxon>Bacteria</taxon>
        <taxon>Pseudomonadati</taxon>
        <taxon>Pseudomonadota</taxon>
        <taxon>Alphaproteobacteria</taxon>
        <taxon>Hyphomicrobiales</taxon>
        <taxon>Alsobacteraceae</taxon>
        <taxon>Alsobacter</taxon>
    </lineage>
</organism>
<accession>A0A2T1HUD9</accession>
<protein>
    <submittedName>
        <fullName evidence="5">Sugar transporter</fullName>
    </submittedName>
</protein>
<feature type="domain" description="Soluble ligand binding" evidence="4">
    <location>
        <begin position="112"/>
        <end position="160"/>
    </location>
</feature>
<dbReference type="PROSITE" id="PS51318">
    <property type="entry name" value="TAT"/>
    <property type="match status" value="1"/>
</dbReference>
<feature type="chain" id="PRO_5015499990" evidence="2">
    <location>
        <begin position="23"/>
        <end position="185"/>
    </location>
</feature>
<dbReference type="Gene3D" id="3.30.1950.10">
    <property type="entry name" value="wza like domain"/>
    <property type="match status" value="1"/>
</dbReference>
<keyword evidence="5" id="KW-0762">Sugar transport</keyword>
<evidence type="ECO:0000313" key="6">
    <source>
        <dbReference type="Proteomes" id="UP000239772"/>
    </source>
</evidence>
<dbReference type="PANTHER" id="PTHR33619">
    <property type="entry name" value="POLYSACCHARIDE EXPORT PROTEIN GFCE-RELATED"/>
    <property type="match status" value="1"/>
</dbReference>
<dbReference type="RefSeq" id="WP_106336283.1">
    <property type="nucleotide sequence ID" value="NZ_PVZS01000008.1"/>
</dbReference>
<comment type="caution">
    <text evidence="5">The sequence shown here is derived from an EMBL/GenBank/DDBJ whole genome shotgun (WGS) entry which is preliminary data.</text>
</comment>
<dbReference type="EMBL" id="PVZS01000008">
    <property type="protein sequence ID" value="PSC05272.1"/>
    <property type="molecule type" value="Genomic_DNA"/>
</dbReference>
<dbReference type="InterPro" id="IPR019554">
    <property type="entry name" value="Soluble_ligand-bd"/>
</dbReference>
<dbReference type="Pfam" id="PF02563">
    <property type="entry name" value="Poly_export"/>
    <property type="match status" value="1"/>
</dbReference>
<dbReference type="AlphaFoldDB" id="A0A2T1HUD9"/>
<proteinExistence type="predicted"/>
<evidence type="ECO:0000259" key="3">
    <source>
        <dbReference type="Pfam" id="PF02563"/>
    </source>
</evidence>
<dbReference type="Pfam" id="PF10531">
    <property type="entry name" value="SLBB"/>
    <property type="match status" value="1"/>
</dbReference>
<dbReference type="GO" id="GO:0015159">
    <property type="term" value="F:polysaccharide transmembrane transporter activity"/>
    <property type="evidence" value="ECO:0007669"/>
    <property type="project" value="InterPro"/>
</dbReference>
<gene>
    <name evidence="5" type="ORF">SLNSH_08640</name>
</gene>
<evidence type="ECO:0000313" key="5">
    <source>
        <dbReference type="EMBL" id="PSC05272.1"/>
    </source>
</evidence>
<feature type="signal peptide" evidence="2">
    <location>
        <begin position="1"/>
        <end position="22"/>
    </location>
</feature>
<evidence type="ECO:0000256" key="1">
    <source>
        <dbReference type="ARBA" id="ARBA00022729"/>
    </source>
</evidence>
<dbReference type="PANTHER" id="PTHR33619:SF3">
    <property type="entry name" value="POLYSACCHARIDE EXPORT PROTEIN GFCE-RELATED"/>
    <property type="match status" value="1"/>
</dbReference>
<dbReference type="PROSITE" id="PS51257">
    <property type="entry name" value="PROKAR_LIPOPROTEIN"/>
    <property type="match status" value="1"/>
</dbReference>
<sequence length="185" mass="19773">MSRRQFLVLLGAAALAGCAPQAAPPAGFAEGLDAPYTLASGDRLRIIVFGQDNLSNSYAVDGSGRVSLPLIGPVQAGGLTTPQLERAIEAKLRNGFLREPRVSVEVEQYRPFFILGEVTTAGQYPFVNAMTVQTAVAIAGGFSPRALRTQADITRQIGGRLVTGTVPVTFPVRPGDTIMVRERWF</sequence>
<dbReference type="Proteomes" id="UP000239772">
    <property type="component" value="Unassembled WGS sequence"/>
</dbReference>
<dbReference type="InterPro" id="IPR003715">
    <property type="entry name" value="Poly_export_N"/>
</dbReference>
<reference evidence="6" key="1">
    <citation type="submission" date="2018-03" db="EMBL/GenBank/DDBJ databases">
        <authorList>
            <person name="Sun L."/>
            <person name="Liu H."/>
            <person name="Chen W."/>
            <person name="Huang K."/>
            <person name="Liu W."/>
            <person name="Gao X."/>
        </authorList>
    </citation>
    <scope>NUCLEOTIDE SEQUENCE [LARGE SCALE GENOMIC DNA]</scope>
    <source>
        <strain evidence="6">SH9</strain>
    </source>
</reference>
<name>A0A2T1HUD9_9HYPH</name>
<dbReference type="OrthoDB" id="197007at2"/>
<keyword evidence="1 2" id="KW-0732">Signal</keyword>